<feature type="domain" description="TNase-like" evidence="2">
    <location>
        <begin position="52"/>
        <end position="140"/>
    </location>
</feature>
<reference evidence="4" key="1">
    <citation type="journal article" date="2019" name="Int. J. Syst. Evol. Microbiol.">
        <title>The Global Catalogue of Microorganisms (GCM) 10K type strain sequencing project: providing services to taxonomists for standard genome sequencing and annotation.</title>
        <authorList>
            <consortium name="The Broad Institute Genomics Platform"/>
            <consortium name="The Broad Institute Genome Sequencing Center for Infectious Disease"/>
            <person name="Wu L."/>
            <person name="Ma J."/>
        </authorList>
    </citation>
    <scope>NUCLEOTIDE SEQUENCE [LARGE SCALE GENOMIC DNA]</scope>
    <source>
        <strain evidence="4">NBRC 103632</strain>
    </source>
</reference>
<organism evidence="3 4">
    <name type="scientific">Sphingobium tyrosinilyticum</name>
    <dbReference type="NCBI Taxonomy" id="2715436"/>
    <lineage>
        <taxon>Bacteria</taxon>
        <taxon>Pseudomonadati</taxon>
        <taxon>Pseudomonadota</taxon>
        <taxon>Alphaproteobacteria</taxon>
        <taxon>Sphingomonadales</taxon>
        <taxon>Sphingomonadaceae</taxon>
        <taxon>Sphingobium</taxon>
    </lineage>
</organism>
<dbReference type="Gene3D" id="2.40.50.90">
    <property type="match status" value="1"/>
</dbReference>
<evidence type="ECO:0000313" key="4">
    <source>
        <dbReference type="Proteomes" id="UP001595957"/>
    </source>
</evidence>
<dbReference type="SMART" id="SM00318">
    <property type="entry name" value="SNc"/>
    <property type="match status" value="1"/>
</dbReference>
<dbReference type="Pfam" id="PF00565">
    <property type="entry name" value="SNase"/>
    <property type="match status" value="1"/>
</dbReference>
<keyword evidence="1" id="KW-0732">Signal</keyword>
<evidence type="ECO:0000313" key="3">
    <source>
        <dbReference type="EMBL" id="MFC4593841.1"/>
    </source>
</evidence>
<dbReference type="InterPro" id="IPR016071">
    <property type="entry name" value="Staphylococal_nuclease_OB-fold"/>
</dbReference>
<evidence type="ECO:0000256" key="1">
    <source>
        <dbReference type="SAM" id="SignalP"/>
    </source>
</evidence>
<dbReference type="InterPro" id="IPR035437">
    <property type="entry name" value="SNase_OB-fold_sf"/>
</dbReference>
<name>A0ABV9EW77_9SPHN</name>
<dbReference type="Proteomes" id="UP001595957">
    <property type="component" value="Unassembled WGS sequence"/>
</dbReference>
<accession>A0ABV9EW77</accession>
<gene>
    <name evidence="3" type="ORF">ACFO3E_06500</name>
</gene>
<proteinExistence type="predicted"/>
<dbReference type="RefSeq" id="WP_380803296.1">
    <property type="nucleotide sequence ID" value="NZ_JBHSFZ010000008.1"/>
</dbReference>
<keyword evidence="4" id="KW-1185">Reference proteome</keyword>
<comment type="caution">
    <text evidence="3">The sequence shown here is derived from an EMBL/GenBank/DDBJ whole genome shotgun (WGS) entry which is preliminary data.</text>
</comment>
<dbReference type="SUPFAM" id="SSF50199">
    <property type="entry name" value="Staphylococcal nuclease"/>
    <property type="match status" value="1"/>
</dbReference>
<dbReference type="PROSITE" id="PS50830">
    <property type="entry name" value="TNASE_3"/>
    <property type="match status" value="1"/>
</dbReference>
<dbReference type="EMBL" id="JBHSFZ010000008">
    <property type="protein sequence ID" value="MFC4593841.1"/>
    <property type="molecule type" value="Genomic_DNA"/>
</dbReference>
<feature type="chain" id="PRO_5045298415" evidence="1">
    <location>
        <begin position="27"/>
        <end position="152"/>
    </location>
</feature>
<feature type="signal peptide" evidence="1">
    <location>
        <begin position="1"/>
        <end position="26"/>
    </location>
</feature>
<evidence type="ECO:0000259" key="2">
    <source>
        <dbReference type="PROSITE" id="PS50830"/>
    </source>
</evidence>
<sequence>MATPLPQRAALAALALTALLFSPAQAVSPRQRDPLSAQFGLCGRSVQADNCVIDGDTFRMAGEKVRIADIDTPETHGARCGAEGALGRQATMRLQALLNAGPFAVASYQRDRDRYGRLLRLVTRQGQSIGALLVAEGLARPWSGARQPWCRS</sequence>
<protein>
    <submittedName>
        <fullName evidence="3">Thermonuclease family protein</fullName>
    </submittedName>
</protein>